<evidence type="ECO:0000313" key="1">
    <source>
        <dbReference type="EMBL" id="MFC1851614.1"/>
    </source>
</evidence>
<keyword evidence="1" id="KW-0808">Transferase</keyword>
<dbReference type="PANTHER" id="PTHR45947">
    <property type="entry name" value="SULFOQUINOVOSYL TRANSFERASE SQD2"/>
    <property type="match status" value="1"/>
</dbReference>
<dbReference type="EC" id="2.4.-.-" evidence="1"/>
<dbReference type="InterPro" id="IPR050194">
    <property type="entry name" value="Glycosyltransferase_grp1"/>
</dbReference>
<reference evidence="1 2" key="1">
    <citation type="submission" date="2024-09" db="EMBL/GenBank/DDBJ databases">
        <title>Laminarin stimulates single cell rates of sulfate reduction while oxygen inhibits transcriptomic activity in coastal marine sediment.</title>
        <authorList>
            <person name="Lindsay M."/>
            <person name="Orcutt B."/>
            <person name="Emerson D."/>
            <person name="Stepanauskas R."/>
            <person name="D'Angelo T."/>
        </authorList>
    </citation>
    <scope>NUCLEOTIDE SEQUENCE [LARGE SCALE GENOMIC DNA]</scope>
    <source>
        <strain evidence="1">SAG AM-311-K15</strain>
    </source>
</reference>
<proteinExistence type="predicted"/>
<organism evidence="1 2">
    <name type="scientific">candidate division CSSED10-310 bacterium</name>
    <dbReference type="NCBI Taxonomy" id="2855610"/>
    <lineage>
        <taxon>Bacteria</taxon>
        <taxon>Bacteria division CSSED10-310</taxon>
    </lineage>
</organism>
<evidence type="ECO:0000313" key="2">
    <source>
        <dbReference type="Proteomes" id="UP001594351"/>
    </source>
</evidence>
<dbReference type="GO" id="GO:0016757">
    <property type="term" value="F:glycosyltransferase activity"/>
    <property type="evidence" value="ECO:0007669"/>
    <property type="project" value="UniProtKB-KW"/>
</dbReference>
<name>A0ABV6YZI7_UNCC1</name>
<sequence>MRILFINPLAESFGSTIRCRFIVRCLRELGHDVLYSEAAPSSFKDAVTVEQPDQISGYLFATRSRIDLIKKSGPFDFVYLSKLNPITAPLIVWTRLNKIPLVVDWDDLDSFFQTNWLRTVATRSVERTFPPFPHYVTTHNVLLQKYAQRRGAKKVKIIPQVVDETIFDPARFDKKRERRRLLISDDSPVAGIVLTLTAGGARDLELLFQTMLLLQENQSPLKLMIIGGGSQKYHYQEMARAQGLDTIIWTDWIPYESVPRHLAACDIALIMMRDDPGNRYRFSLKLLEYLAMNMPVFGSLCGASADKLNGYLEESVGADPEALADTLSDWVTENWLDTQYDFQQGTSLIRERIVENYGLQTMKNSLQELILSIEQGGILNDTLHH</sequence>
<dbReference type="Proteomes" id="UP001594351">
    <property type="component" value="Unassembled WGS sequence"/>
</dbReference>
<dbReference type="Gene3D" id="3.40.50.2000">
    <property type="entry name" value="Glycogen Phosphorylase B"/>
    <property type="match status" value="2"/>
</dbReference>
<keyword evidence="1" id="KW-0328">Glycosyltransferase</keyword>
<protein>
    <submittedName>
        <fullName evidence="1">Glycosyltransferase</fullName>
        <ecNumber evidence="1">2.4.-.-</ecNumber>
    </submittedName>
</protein>
<accession>A0ABV6YZI7</accession>
<dbReference type="PANTHER" id="PTHR45947:SF3">
    <property type="entry name" value="SULFOQUINOVOSYL TRANSFERASE SQD2"/>
    <property type="match status" value="1"/>
</dbReference>
<comment type="caution">
    <text evidence="1">The sequence shown here is derived from an EMBL/GenBank/DDBJ whole genome shotgun (WGS) entry which is preliminary data.</text>
</comment>
<keyword evidence="2" id="KW-1185">Reference proteome</keyword>
<dbReference type="EMBL" id="JBHPBY010000207">
    <property type="protein sequence ID" value="MFC1851614.1"/>
    <property type="molecule type" value="Genomic_DNA"/>
</dbReference>
<dbReference type="Pfam" id="PF13692">
    <property type="entry name" value="Glyco_trans_1_4"/>
    <property type="match status" value="1"/>
</dbReference>
<dbReference type="SUPFAM" id="SSF53756">
    <property type="entry name" value="UDP-Glycosyltransferase/glycogen phosphorylase"/>
    <property type="match status" value="1"/>
</dbReference>
<gene>
    <name evidence="1" type="ORF">ACFL27_15595</name>
</gene>